<dbReference type="RefSeq" id="WP_407338675.1">
    <property type="nucleotide sequence ID" value="NZ_CP136862.1"/>
</dbReference>
<dbReference type="NCBIfam" id="TIGR01494">
    <property type="entry name" value="ATPase_P-type"/>
    <property type="match status" value="2"/>
</dbReference>
<dbReference type="SFLD" id="SFLDF00027">
    <property type="entry name" value="p-type_atpase"/>
    <property type="match status" value="1"/>
</dbReference>
<organism evidence="11 12">
    <name type="scientific">Methylocapsa polymorpha</name>
    <dbReference type="NCBI Taxonomy" id="3080828"/>
    <lineage>
        <taxon>Bacteria</taxon>
        <taxon>Pseudomonadati</taxon>
        <taxon>Pseudomonadota</taxon>
        <taxon>Alphaproteobacteria</taxon>
        <taxon>Hyphomicrobiales</taxon>
        <taxon>Beijerinckiaceae</taxon>
        <taxon>Methylocapsa</taxon>
    </lineage>
</organism>
<feature type="transmembrane region" description="Helical" evidence="9">
    <location>
        <begin position="269"/>
        <end position="292"/>
    </location>
</feature>
<dbReference type="Proteomes" id="UP001626536">
    <property type="component" value="Chromosome"/>
</dbReference>
<gene>
    <name evidence="11" type="ORF">RZS28_15710</name>
</gene>
<dbReference type="EMBL" id="CP136862">
    <property type="protein sequence ID" value="WOJ89231.1"/>
    <property type="molecule type" value="Genomic_DNA"/>
</dbReference>
<dbReference type="InterPro" id="IPR059000">
    <property type="entry name" value="ATPase_P-type_domA"/>
</dbReference>
<dbReference type="InterPro" id="IPR023298">
    <property type="entry name" value="ATPase_P-typ_TM_dom_sf"/>
</dbReference>
<dbReference type="PRINTS" id="PR00120">
    <property type="entry name" value="HATPASE"/>
</dbReference>
<dbReference type="InterPro" id="IPR001757">
    <property type="entry name" value="P_typ_ATPase"/>
</dbReference>
<feature type="transmembrane region" description="Helical" evidence="9">
    <location>
        <begin position="784"/>
        <end position="801"/>
    </location>
</feature>
<dbReference type="InterPro" id="IPR044492">
    <property type="entry name" value="P_typ_ATPase_HD_dom"/>
</dbReference>
<dbReference type="NCBIfam" id="TIGR01647">
    <property type="entry name" value="ATPase-IIIA_H"/>
    <property type="match status" value="1"/>
</dbReference>
<feature type="transmembrane region" description="Helical" evidence="9">
    <location>
        <begin position="237"/>
        <end position="257"/>
    </location>
</feature>
<feature type="transmembrane region" description="Helical" evidence="9">
    <location>
        <begin position="691"/>
        <end position="712"/>
    </location>
</feature>
<dbReference type="PROSITE" id="PS00154">
    <property type="entry name" value="ATPASE_E1_E2"/>
    <property type="match status" value="1"/>
</dbReference>
<evidence type="ECO:0000256" key="1">
    <source>
        <dbReference type="ARBA" id="ARBA00004141"/>
    </source>
</evidence>
<dbReference type="PRINTS" id="PR00119">
    <property type="entry name" value="CATATPASE"/>
</dbReference>
<proteinExistence type="inferred from homology"/>
<keyword evidence="5" id="KW-0067">ATP-binding</keyword>
<evidence type="ECO:0000313" key="12">
    <source>
        <dbReference type="Proteomes" id="UP001626536"/>
    </source>
</evidence>
<evidence type="ECO:0000256" key="2">
    <source>
        <dbReference type="ARBA" id="ARBA00008804"/>
    </source>
</evidence>
<dbReference type="Pfam" id="PF00690">
    <property type="entry name" value="Cation_ATPase_N"/>
    <property type="match status" value="1"/>
</dbReference>
<dbReference type="Gene3D" id="3.40.50.1000">
    <property type="entry name" value="HAD superfamily/HAD-like"/>
    <property type="match status" value="1"/>
</dbReference>
<evidence type="ECO:0000259" key="10">
    <source>
        <dbReference type="SMART" id="SM00831"/>
    </source>
</evidence>
<evidence type="ECO:0000313" key="11">
    <source>
        <dbReference type="EMBL" id="WOJ89231.1"/>
    </source>
</evidence>
<dbReference type="SMART" id="SM00831">
    <property type="entry name" value="Cation_ATPase_N"/>
    <property type="match status" value="1"/>
</dbReference>
<dbReference type="PANTHER" id="PTHR42861">
    <property type="entry name" value="CALCIUM-TRANSPORTING ATPASE"/>
    <property type="match status" value="1"/>
</dbReference>
<dbReference type="SUPFAM" id="SSF56784">
    <property type="entry name" value="HAD-like"/>
    <property type="match status" value="1"/>
</dbReference>
<dbReference type="SUPFAM" id="SSF81653">
    <property type="entry name" value="Calcium ATPase, transduction domain A"/>
    <property type="match status" value="1"/>
</dbReference>
<name>A0ABZ0HQQ7_9HYPH</name>
<dbReference type="InterPro" id="IPR006534">
    <property type="entry name" value="P-type_ATPase_IIIA"/>
</dbReference>
<dbReference type="InterPro" id="IPR023299">
    <property type="entry name" value="ATPase_P-typ_cyto_dom_N"/>
</dbReference>
<feature type="transmembrane region" description="Helical" evidence="9">
    <location>
        <begin position="724"/>
        <end position="743"/>
    </location>
</feature>
<dbReference type="InterPro" id="IPR018303">
    <property type="entry name" value="ATPase_P-typ_P_site"/>
</dbReference>
<dbReference type="Gene3D" id="2.70.150.10">
    <property type="entry name" value="Calcium-transporting ATPase, cytoplasmic transduction domain A"/>
    <property type="match status" value="1"/>
</dbReference>
<protein>
    <submittedName>
        <fullName evidence="11">Plasma-membrane proton-efflux P-type ATPase</fullName>
    </submittedName>
</protein>
<keyword evidence="7 9" id="KW-1133">Transmembrane helix</keyword>
<evidence type="ECO:0000256" key="9">
    <source>
        <dbReference type="SAM" id="Phobius"/>
    </source>
</evidence>
<dbReference type="SUPFAM" id="SSF81665">
    <property type="entry name" value="Calcium ATPase, transmembrane domain M"/>
    <property type="match status" value="1"/>
</dbReference>
<dbReference type="InterPro" id="IPR008250">
    <property type="entry name" value="ATPase_P-typ_transduc_dom_A_sf"/>
</dbReference>
<evidence type="ECO:0000256" key="3">
    <source>
        <dbReference type="ARBA" id="ARBA00022692"/>
    </source>
</evidence>
<keyword evidence="3 9" id="KW-0812">Transmembrane</keyword>
<evidence type="ECO:0000256" key="7">
    <source>
        <dbReference type="ARBA" id="ARBA00022989"/>
    </source>
</evidence>
<keyword evidence="6" id="KW-1278">Translocase</keyword>
<dbReference type="Pfam" id="PF00702">
    <property type="entry name" value="Hydrolase"/>
    <property type="match status" value="1"/>
</dbReference>
<comment type="subcellular location">
    <subcellularLocation>
        <location evidence="1">Membrane</location>
        <topology evidence="1">Multi-pass membrane protein</topology>
    </subcellularLocation>
</comment>
<keyword evidence="8 9" id="KW-0472">Membrane</keyword>
<evidence type="ECO:0000256" key="8">
    <source>
        <dbReference type="ARBA" id="ARBA00023136"/>
    </source>
</evidence>
<dbReference type="InterPro" id="IPR036412">
    <property type="entry name" value="HAD-like_sf"/>
</dbReference>
<feature type="transmembrane region" description="Helical" evidence="9">
    <location>
        <begin position="627"/>
        <end position="651"/>
    </location>
</feature>
<dbReference type="Gene3D" id="1.20.1110.10">
    <property type="entry name" value="Calcium-transporting ATPase, transmembrane domain"/>
    <property type="match status" value="1"/>
</dbReference>
<dbReference type="SFLD" id="SFLDG00002">
    <property type="entry name" value="C1.7:_P-type_atpase_like"/>
    <property type="match status" value="1"/>
</dbReference>
<sequence>MTGGAAVGQQAIDFSKAPIADVLAALDANPKRGLATAEAKSRLAKYGPNALEEKRTSQWAVLFGFFWGPIPWMIEAAALTAAIVRDWGDFTIILALLAFNAGLGFIEEHQASNALAALKNALALKAKALRGGAWSEIAAQNIVPGDIIEIRLGDIVPADARLISGAYLSVDQAALTGESLPVSKKMGDVVYSGSIAKQGEMEAVVTATGALTFFGRTAKLVQKAGAASHFQAAVMRIGDFLIAIAAALAVVLIAVQLSRDVSILRLAEFVLILLVASVPVAMPAVLSMTMALGAKMLAREKAIVSRLESIEEMAGMEVLCSDKTGTLTQNKLTLGEVSPWGQTDPQAVLLAAALASKAEDEDPIDLAVLAGQRDRAALASFKPKDYQPFDPVTKRTEATVEGVDGKALRVAKGAPQVILDLVKMTGAEREAADKRVDEFAAKGFRTLGVARAEAGEAWSFLGFIPLYDPPRVDSKETISRAEAYGVRIKMVTGDDVAIARQIAGELGLGVNIQPATDLFAGDAAKGVIAPDVAAKIEAADGFARVFPEHKYAIVKALQERGLIVGMTGDGVNDAPALKQADIGIAVSGATDAARAAAALILTAPGLATIIKGIEEARRIFERMMSYTLYRIAMTLDIMVFIVLATIVYGFFPLTPVMIIMLALLDDIPIMTIAFDRADVSQRPVRWDMSRVLVISSLLGALAVVQSFGLLYIGQSVLKLDARHLQTFLFLQLVVGGHLMLFVTRTKGAAWESPKPAPALFWAIAATQIVAALLCFYGLLVPPLSLGLIGLVWIYNLAWMTVQDIAKRAAYREIERRANRATAFLSTLKTPLHGSAAVGPVN</sequence>
<feature type="transmembrane region" description="Helical" evidence="9">
    <location>
        <begin position="59"/>
        <end position="84"/>
    </location>
</feature>
<keyword evidence="4" id="KW-0547">Nucleotide-binding</keyword>
<dbReference type="SFLD" id="SFLDS00003">
    <property type="entry name" value="Haloacid_Dehalogenase"/>
    <property type="match status" value="1"/>
</dbReference>
<dbReference type="InterPro" id="IPR023214">
    <property type="entry name" value="HAD_sf"/>
</dbReference>
<feature type="domain" description="Cation-transporting P-type ATPase N-terminal" evidence="10">
    <location>
        <begin position="13"/>
        <end position="86"/>
    </location>
</feature>
<evidence type="ECO:0000256" key="6">
    <source>
        <dbReference type="ARBA" id="ARBA00022967"/>
    </source>
</evidence>
<comment type="similarity">
    <text evidence="2">Belongs to the cation transport ATPase (P-type) (TC 3.A.3) family. Type IIIA subfamily.</text>
</comment>
<evidence type="ECO:0000256" key="5">
    <source>
        <dbReference type="ARBA" id="ARBA00022840"/>
    </source>
</evidence>
<dbReference type="InterPro" id="IPR004014">
    <property type="entry name" value="ATPase_P-typ_cation-transptr_N"/>
</dbReference>
<feature type="transmembrane region" description="Helical" evidence="9">
    <location>
        <begin position="755"/>
        <end position="778"/>
    </location>
</feature>
<feature type="transmembrane region" description="Helical" evidence="9">
    <location>
        <begin position="657"/>
        <end position="679"/>
    </location>
</feature>
<keyword evidence="12" id="KW-1185">Reference proteome</keyword>
<dbReference type="CDD" id="cd02076">
    <property type="entry name" value="P-type_ATPase_H"/>
    <property type="match status" value="1"/>
</dbReference>
<feature type="transmembrane region" description="Helical" evidence="9">
    <location>
        <begin position="90"/>
        <end position="106"/>
    </location>
</feature>
<reference evidence="11 12" key="1">
    <citation type="submission" date="2023-10" db="EMBL/GenBank/DDBJ databases">
        <title>Novel methanotroph of the genus Methylocapsa from a subarctic wetland.</title>
        <authorList>
            <person name="Belova S.E."/>
            <person name="Oshkin I.Y."/>
            <person name="Miroshnikov K."/>
            <person name="Dedysh S.N."/>
        </authorList>
    </citation>
    <scope>NUCLEOTIDE SEQUENCE [LARGE SCALE GENOMIC DNA]</scope>
    <source>
        <strain evidence="11 12">RX1</strain>
    </source>
</reference>
<dbReference type="Pfam" id="PF00122">
    <property type="entry name" value="E1-E2_ATPase"/>
    <property type="match status" value="1"/>
</dbReference>
<dbReference type="Gene3D" id="3.40.1110.10">
    <property type="entry name" value="Calcium-transporting ATPase, cytoplasmic domain N"/>
    <property type="match status" value="1"/>
</dbReference>
<accession>A0ABZ0HQQ7</accession>
<evidence type="ECO:0000256" key="4">
    <source>
        <dbReference type="ARBA" id="ARBA00022741"/>
    </source>
</evidence>